<organism evidence="2 3">
    <name type="scientific">Trypanosoma cruzi (strain CL Brener)</name>
    <dbReference type="NCBI Taxonomy" id="353153"/>
    <lineage>
        <taxon>Eukaryota</taxon>
        <taxon>Discoba</taxon>
        <taxon>Euglenozoa</taxon>
        <taxon>Kinetoplastea</taxon>
        <taxon>Metakinetoplastina</taxon>
        <taxon>Trypanosomatida</taxon>
        <taxon>Trypanosomatidae</taxon>
        <taxon>Trypanosoma</taxon>
        <taxon>Schizotrypanum</taxon>
    </lineage>
</organism>
<comment type="caution">
    <text evidence="2">The sequence shown here is derived from an EMBL/GenBank/DDBJ whole genome shotgun (WGS) entry which is preliminary data.</text>
</comment>
<dbReference type="InParanoid" id="Q4E2M1"/>
<protein>
    <submittedName>
        <fullName evidence="2">Uncharacterized protein</fullName>
    </submittedName>
</protein>
<evidence type="ECO:0000313" key="2">
    <source>
        <dbReference type="EMBL" id="EAN99037.1"/>
    </source>
</evidence>
<feature type="compositionally biased region" description="Polar residues" evidence="1">
    <location>
        <begin position="434"/>
        <end position="448"/>
    </location>
</feature>
<proteinExistence type="predicted"/>
<dbReference type="RefSeq" id="XP_820888.1">
    <property type="nucleotide sequence ID" value="XM_815795.1"/>
</dbReference>
<name>Q4E2M1_TRYCC</name>
<reference evidence="2 3" key="1">
    <citation type="journal article" date="2005" name="Science">
        <title>The genome sequence of Trypanosoma cruzi, etiologic agent of Chagas disease.</title>
        <authorList>
            <person name="El-Sayed N.M."/>
            <person name="Myler P.J."/>
            <person name="Bartholomeu D.C."/>
            <person name="Nilsson D."/>
            <person name="Aggarwal G."/>
            <person name="Tran A.N."/>
            <person name="Ghedin E."/>
            <person name="Worthey E.A."/>
            <person name="Delcher A.L."/>
            <person name="Blandin G."/>
            <person name="Westenberger S.J."/>
            <person name="Caler E."/>
            <person name="Cerqueira G.C."/>
            <person name="Branche C."/>
            <person name="Haas B."/>
            <person name="Anupama A."/>
            <person name="Arner E."/>
            <person name="Aslund L."/>
            <person name="Attipoe P."/>
            <person name="Bontempi E."/>
            <person name="Bringaud F."/>
            <person name="Burton P."/>
            <person name="Cadag E."/>
            <person name="Campbell D.A."/>
            <person name="Carrington M."/>
            <person name="Crabtree J."/>
            <person name="Darban H."/>
            <person name="da Silveira J.F."/>
            <person name="de Jong P."/>
            <person name="Edwards K."/>
            <person name="Englund P.T."/>
            <person name="Fazelina G."/>
            <person name="Feldblyum T."/>
            <person name="Ferella M."/>
            <person name="Frasch A.C."/>
            <person name="Gull K."/>
            <person name="Horn D."/>
            <person name="Hou L."/>
            <person name="Huang Y."/>
            <person name="Kindlund E."/>
            <person name="Klingbeil M."/>
            <person name="Kluge S."/>
            <person name="Koo H."/>
            <person name="Lacerda D."/>
            <person name="Levin M.J."/>
            <person name="Lorenzi H."/>
            <person name="Louie T."/>
            <person name="Machado C.R."/>
            <person name="McCulloch R."/>
            <person name="McKenna A."/>
            <person name="Mizuno Y."/>
            <person name="Mottram J.C."/>
            <person name="Nelson S."/>
            <person name="Ochaya S."/>
            <person name="Osoegawa K."/>
            <person name="Pai G."/>
            <person name="Parsons M."/>
            <person name="Pentony M."/>
            <person name="Pettersson U."/>
            <person name="Pop M."/>
            <person name="Ramirez J.L."/>
            <person name="Rinta J."/>
            <person name="Robertson L."/>
            <person name="Salzberg S.L."/>
            <person name="Sanchez D.O."/>
            <person name="Seyler A."/>
            <person name="Sharma R."/>
            <person name="Shetty J."/>
            <person name="Simpson A.J."/>
            <person name="Sisk E."/>
            <person name="Tammi M.T."/>
            <person name="Tarleton R."/>
            <person name="Teixeira S."/>
            <person name="Van Aken S."/>
            <person name="Vogt C."/>
            <person name="Ward P.N."/>
            <person name="Wickstead B."/>
            <person name="Wortman J."/>
            <person name="White O."/>
            <person name="Fraser C.M."/>
            <person name="Stuart K.D."/>
            <person name="Andersson B."/>
        </authorList>
    </citation>
    <scope>NUCLEOTIDE SEQUENCE [LARGE SCALE GENOMIC DNA]</scope>
    <source>
        <strain evidence="2 3">CL Brener</strain>
    </source>
</reference>
<dbReference type="Proteomes" id="UP000002296">
    <property type="component" value="Unassembled WGS sequence"/>
</dbReference>
<feature type="region of interest" description="Disordered" evidence="1">
    <location>
        <begin position="145"/>
        <end position="165"/>
    </location>
</feature>
<dbReference type="OMA" id="CENELFR"/>
<gene>
    <name evidence="2" type="ORF">Tc00.1047053510889.300</name>
</gene>
<feature type="region of interest" description="Disordered" evidence="1">
    <location>
        <begin position="193"/>
        <end position="225"/>
    </location>
</feature>
<dbReference type="GeneID" id="3553692"/>
<dbReference type="PaxDb" id="353153-Q4E2M1"/>
<dbReference type="KEGG" id="tcr:510889.300"/>
<sequence>MLPHSLYRGNHLVQRDTVGTDEGICQADLPSYRQVSLGRERAPRETTSKFTATTAVGVSSITPLTPPAPFFPSACIVDERRECKETLLVSSAHTNECMGEACRLHNCCCTEHLLRRTIELECENELFRIALLEGSERRMRQRFCGGFSTDSSQRHQHNHNRQQQQQQILQCVREVERSAKRYFQDELEKMQQQNKADAAAAAVQHPTRGETYESTLAQSERRRWKEHVRHTVEELALLHREKEKQAAGAAMASIMDTALATNRHHSRDADDDDDGGSAGKRIADLQREVAQWKGEAEKERVRAELYREYALRELGHMHAIYRHALGEEQSTLPGCDAATMPAEGMGAKETSCRADQLQTPVDVNAAPPPVKITTPTRIEAREDTQTACHDSLLHTTTTTSPFFLSRIKSRSPVRVDMETPVAAVGMSGAKVGSGDTTAPSPVSPQTGLRRSYHSDICLRRESVTNDGGACSHIKF</sequence>
<feature type="region of interest" description="Disordered" evidence="1">
    <location>
        <begin position="427"/>
        <end position="449"/>
    </location>
</feature>
<dbReference type="EMBL" id="AAHK01000032">
    <property type="protein sequence ID" value="EAN99037.1"/>
    <property type="molecule type" value="Genomic_DNA"/>
</dbReference>
<accession>Q4E2M1</accession>
<dbReference type="AlphaFoldDB" id="Q4E2M1"/>
<dbReference type="SMR" id="Q4E2M1"/>
<evidence type="ECO:0000313" key="3">
    <source>
        <dbReference type="Proteomes" id="UP000002296"/>
    </source>
</evidence>
<keyword evidence="3" id="KW-1185">Reference proteome</keyword>
<evidence type="ECO:0000256" key="1">
    <source>
        <dbReference type="SAM" id="MobiDB-lite"/>
    </source>
</evidence>